<gene>
    <name evidence="2" type="ORF">AVDCRST_MAG66-59</name>
</gene>
<feature type="compositionally biased region" description="Basic residues" evidence="1">
    <location>
        <begin position="9"/>
        <end position="31"/>
    </location>
</feature>
<feature type="region of interest" description="Disordered" evidence="1">
    <location>
        <begin position="1"/>
        <end position="112"/>
    </location>
</feature>
<dbReference type="EC" id="2.7.7.7" evidence="2"/>
<accession>A0A6J4N4G1</accession>
<feature type="non-terminal residue" evidence="2">
    <location>
        <position position="112"/>
    </location>
</feature>
<keyword evidence="2" id="KW-0548">Nucleotidyltransferase</keyword>
<reference evidence="2" key="1">
    <citation type="submission" date="2020-02" db="EMBL/GenBank/DDBJ databases">
        <authorList>
            <person name="Meier V. D."/>
        </authorList>
    </citation>
    <scope>NUCLEOTIDE SEQUENCE</scope>
    <source>
        <strain evidence="2">AVDCRST_MAG66</strain>
    </source>
</reference>
<evidence type="ECO:0000313" key="2">
    <source>
        <dbReference type="EMBL" id="CAA9377625.1"/>
    </source>
</evidence>
<evidence type="ECO:0000256" key="1">
    <source>
        <dbReference type="SAM" id="MobiDB-lite"/>
    </source>
</evidence>
<feature type="non-terminal residue" evidence="2">
    <location>
        <position position="1"/>
    </location>
</feature>
<proteinExistence type="predicted"/>
<dbReference type="GO" id="GO:0003887">
    <property type="term" value="F:DNA-directed DNA polymerase activity"/>
    <property type="evidence" value="ECO:0007669"/>
    <property type="project" value="UniProtKB-EC"/>
</dbReference>
<feature type="compositionally biased region" description="Low complexity" evidence="1">
    <location>
        <begin position="51"/>
        <end position="70"/>
    </location>
</feature>
<keyword evidence="2" id="KW-0808">Transferase</keyword>
<sequence>GPDLPAGPARRRGPGRRPRPRPVHPQLRRAGHGGGVGARAAGRAARRPLGRPRGAGVLPARRGRAALSRVVGRRRRGGRAARRGRRRAPALRRHPGPLPAHRAGGAGLRRAL</sequence>
<name>A0A6J4N4G1_9PSEU</name>
<organism evidence="2">
    <name type="scientific">uncultured Pseudonocardia sp</name>
    <dbReference type="NCBI Taxonomy" id="211455"/>
    <lineage>
        <taxon>Bacteria</taxon>
        <taxon>Bacillati</taxon>
        <taxon>Actinomycetota</taxon>
        <taxon>Actinomycetes</taxon>
        <taxon>Pseudonocardiales</taxon>
        <taxon>Pseudonocardiaceae</taxon>
        <taxon>Pseudonocardia</taxon>
        <taxon>environmental samples</taxon>
    </lineage>
</organism>
<dbReference type="EMBL" id="CADCUS010000007">
    <property type="protein sequence ID" value="CAA9377625.1"/>
    <property type="molecule type" value="Genomic_DNA"/>
</dbReference>
<dbReference type="AlphaFoldDB" id="A0A6J4N4G1"/>
<protein>
    <submittedName>
        <fullName evidence="2">DNA polymerase I</fullName>
        <ecNumber evidence="2">2.7.7.7</ecNumber>
    </submittedName>
</protein>
<feature type="compositionally biased region" description="Basic residues" evidence="1">
    <location>
        <begin position="71"/>
        <end position="95"/>
    </location>
</feature>
<feature type="compositionally biased region" description="Low complexity" evidence="1">
    <location>
        <begin position="99"/>
        <end position="112"/>
    </location>
</feature>